<dbReference type="Pfam" id="PF12708">
    <property type="entry name" value="Pect-lyase_RHGA_epim"/>
    <property type="match status" value="1"/>
</dbReference>
<protein>
    <submittedName>
        <fullName evidence="2">Glycosyl hydrolase family 28-related protein</fullName>
    </submittedName>
</protein>
<dbReference type="InterPro" id="IPR011050">
    <property type="entry name" value="Pectin_lyase_fold/virulence"/>
</dbReference>
<dbReference type="RefSeq" id="WP_268942900.1">
    <property type="nucleotide sequence ID" value="NZ_JAPTYD010000023.1"/>
</dbReference>
<dbReference type="Gene3D" id="2.160.20.10">
    <property type="entry name" value="Single-stranded right-handed beta-helix, Pectin lyase-like"/>
    <property type="match status" value="2"/>
</dbReference>
<dbReference type="GO" id="GO:0016787">
    <property type="term" value="F:hydrolase activity"/>
    <property type="evidence" value="ECO:0007669"/>
    <property type="project" value="UniProtKB-KW"/>
</dbReference>
<evidence type="ECO:0000259" key="1">
    <source>
        <dbReference type="Pfam" id="PF12708"/>
    </source>
</evidence>
<dbReference type="SUPFAM" id="SSF51126">
    <property type="entry name" value="Pectin lyase-like"/>
    <property type="match status" value="1"/>
</dbReference>
<keyword evidence="2" id="KW-0378">Hydrolase</keyword>
<keyword evidence="3" id="KW-1185">Reference proteome</keyword>
<sequence>MNIAITNGLLLMPPAFRGGLNAWSRADGTPGSATWATADNGGLVPADQDFGTCLEVMKQQTTTSIRFMGETPMIPGVYLRVSARIKAVAGALCSARIAGWAGNGSRAHVNGLVEVGPTVPLTTYGEVVEISAIVGVGSRRGVDMAWGTAPVYGHFGLDLVGANGGAFRIESIRIDDVTAAFIPSLIDWVDVRDYGARGDNVTNDRAAFVAADQAANGGWILVPEGTFFISGDLGINSRIRFKGTIRTPANTSVSFLQSFNFPTYADAFGNETLGMKKALQALFGYTDHVSLDLCGRRVDLEEPLVVGELAPDLTGFSNRRVICNGSLCAKAGTAWDTGRWTSTATYDPDQPLRLSNVINVAAIEIGSRVMGPGVGREVYVNARDVAARTLTLSQPLHGGAGTRSYSFERYRYLFDFSGVEQVARLNFVDLDLNCEGVASGIMLPPKGEMIALRDCYMTKPRDRGITSIGRGCQDLLVDRCQFLSNEMDLPAQRRTTIAINVNANDVKIRDNRFVRFAHFMVANGGGHIISGNHWFQGDGSGEGLRYAGLVLTRPNVQTTINGNYIDNASIEWTNEHSAQPDYTGSEYSFGGLTINGNTCLCSNTAPWFTWLTVKPFGTGHFIHGLTVTSNVFKALYGEIDRIERVDTSIADLNYNNMRNLQFEGNTFNGINNYVSNPLMLQHNQTSAAPSWTLPVIDGLPFKGWAKSVQSVIAETPITNAAGAQVDASPWVQTEIGTTKRQIRLNWPSGVKGRVSVYARMDRPQ</sequence>
<evidence type="ECO:0000313" key="2">
    <source>
        <dbReference type="EMBL" id="MCZ0962848.1"/>
    </source>
</evidence>
<reference evidence="2" key="1">
    <citation type="submission" date="2022-12" db="EMBL/GenBank/DDBJ databases">
        <title>Paracoccus sp. EF6 isolated from a lake water.</title>
        <authorList>
            <person name="Liu H."/>
        </authorList>
    </citation>
    <scope>NUCLEOTIDE SEQUENCE</scope>
    <source>
        <strain evidence="2">EF6</strain>
    </source>
</reference>
<feature type="domain" description="Rhamnogalacturonase A/B/Epimerase-like pectate lyase" evidence="1">
    <location>
        <begin position="188"/>
        <end position="249"/>
    </location>
</feature>
<evidence type="ECO:0000313" key="3">
    <source>
        <dbReference type="Proteomes" id="UP001149822"/>
    </source>
</evidence>
<gene>
    <name evidence="2" type="ORF">OU682_14600</name>
</gene>
<comment type="caution">
    <text evidence="2">The sequence shown here is derived from an EMBL/GenBank/DDBJ whole genome shotgun (WGS) entry which is preliminary data.</text>
</comment>
<name>A0ABT4J6Y7_9RHOB</name>
<organism evidence="2 3">
    <name type="scientific">Paracoccus benzoatiresistens</name>
    <dbReference type="NCBI Taxonomy" id="2997341"/>
    <lineage>
        <taxon>Bacteria</taxon>
        <taxon>Pseudomonadati</taxon>
        <taxon>Pseudomonadota</taxon>
        <taxon>Alphaproteobacteria</taxon>
        <taxon>Rhodobacterales</taxon>
        <taxon>Paracoccaceae</taxon>
        <taxon>Paracoccus</taxon>
    </lineage>
</organism>
<dbReference type="Proteomes" id="UP001149822">
    <property type="component" value="Unassembled WGS sequence"/>
</dbReference>
<dbReference type="InterPro" id="IPR012334">
    <property type="entry name" value="Pectin_lyas_fold"/>
</dbReference>
<dbReference type="EMBL" id="JAPTYD010000023">
    <property type="protein sequence ID" value="MCZ0962848.1"/>
    <property type="molecule type" value="Genomic_DNA"/>
</dbReference>
<proteinExistence type="predicted"/>
<accession>A0ABT4J6Y7</accession>
<dbReference type="InterPro" id="IPR024535">
    <property type="entry name" value="RHGA/B-epi-like_pectate_lyase"/>
</dbReference>